<dbReference type="AlphaFoldDB" id="A0A9R0J5I1"/>
<gene>
    <name evidence="10" type="primary">LOC110800612</name>
</gene>
<feature type="compositionally biased region" description="Basic and acidic residues" evidence="6">
    <location>
        <begin position="184"/>
        <end position="204"/>
    </location>
</feature>
<dbReference type="KEGG" id="soe:110800612"/>
<reference evidence="9" key="1">
    <citation type="journal article" date="2021" name="Nat. Commun.">
        <title>Genomic analyses provide insights into spinach domestication and the genetic basis of agronomic traits.</title>
        <authorList>
            <person name="Cai X."/>
            <person name="Sun X."/>
            <person name="Xu C."/>
            <person name="Sun H."/>
            <person name="Wang X."/>
            <person name="Ge C."/>
            <person name="Zhang Z."/>
            <person name="Wang Q."/>
            <person name="Fei Z."/>
            <person name="Jiao C."/>
            <person name="Wang Q."/>
        </authorList>
    </citation>
    <scope>NUCLEOTIDE SEQUENCE [LARGE SCALE GENOMIC DNA]</scope>
    <source>
        <strain evidence="9">cv. Varoflay</strain>
    </source>
</reference>
<comment type="subcellular location">
    <subcellularLocation>
        <location evidence="1">Membrane</location>
        <topology evidence="1">Single-pass membrane protein</topology>
    </subcellularLocation>
</comment>
<evidence type="ECO:0000256" key="1">
    <source>
        <dbReference type="ARBA" id="ARBA00004167"/>
    </source>
</evidence>
<feature type="coiled-coil region" evidence="5">
    <location>
        <begin position="218"/>
        <end position="323"/>
    </location>
</feature>
<organism evidence="9 10">
    <name type="scientific">Spinacia oleracea</name>
    <name type="common">Spinach</name>
    <dbReference type="NCBI Taxonomy" id="3562"/>
    <lineage>
        <taxon>Eukaryota</taxon>
        <taxon>Viridiplantae</taxon>
        <taxon>Streptophyta</taxon>
        <taxon>Embryophyta</taxon>
        <taxon>Tracheophyta</taxon>
        <taxon>Spermatophyta</taxon>
        <taxon>Magnoliopsida</taxon>
        <taxon>eudicotyledons</taxon>
        <taxon>Gunneridae</taxon>
        <taxon>Pentapetalae</taxon>
        <taxon>Caryophyllales</taxon>
        <taxon>Chenopodiaceae</taxon>
        <taxon>Chenopodioideae</taxon>
        <taxon>Anserineae</taxon>
        <taxon>Spinacia</taxon>
    </lineage>
</organism>
<feature type="coiled-coil region" evidence="5">
    <location>
        <begin position="386"/>
        <end position="420"/>
    </location>
</feature>
<dbReference type="OrthoDB" id="1888939at2759"/>
<dbReference type="Proteomes" id="UP000813463">
    <property type="component" value="Chromosome 1"/>
</dbReference>
<evidence type="ECO:0000313" key="10">
    <source>
        <dbReference type="RefSeq" id="XP_021861614.1"/>
    </source>
</evidence>
<protein>
    <submittedName>
        <fullName evidence="10">Myosin-binding protein 3</fullName>
    </submittedName>
</protein>
<evidence type="ECO:0000259" key="8">
    <source>
        <dbReference type="PROSITE" id="PS51775"/>
    </source>
</evidence>
<dbReference type="InterPro" id="IPR007656">
    <property type="entry name" value="GTD-bd"/>
</dbReference>
<dbReference type="PANTHER" id="PTHR31448">
    <property type="entry name" value="MYOSIN-BINDING PROTEIN 2"/>
    <property type="match status" value="1"/>
</dbReference>
<evidence type="ECO:0000256" key="5">
    <source>
        <dbReference type="SAM" id="Coils"/>
    </source>
</evidence>
<dbReference type="GO" id="GO:0080115">
    <property type="term" value="F:myosin XI tail binding"/>
    <property type="evidence" value="ECO:0007669"/>
    <property type="project" value="UniProtKB-ARBA"/>
</dbReference>
<evidence type="ECO:0000256" key="7">
    <source>
        <dbReference type="SAM" id="Phobius"/>
    </source>
</evidence>
<feature type="domain" description="GTD-binding" evidence="8">
    <location>
        <begin position="216"/>
        <end position="314"/>
    </location>
</feature>
<feature type="transmembrane region" description="Helical" evidence="7">
    <location>
        <begin position="17"/>
        <end position="36"/>
    </location>
</feature>
<dbReference type="RefSeq" id="XP_021861614.1">
    <property type="nucleotide sequence ID" value="XM_022005922.2"/>
</dbReference>
<name>A0A9R0J5I1_SPIOL</name>
<dbReference type="InterPro" id="IPR039306">
    <property type="entry name" value="MYOB"/>
</dbReference>
<evidence type="ECO:0000313" key="9">
    <source>
        <dbReference type="Proteomes" id="UP000813463"/>
    </source>
</evidence>
<proteinExistence type="predicted"/>
<evidence type="ECO:0000256" key="2">
    <source>
        <dbReference type="ARBA" id="ARBA00022692"/>
    </source>
</evidence>
<dbReference type="Pfam" id="PF04576">
    <property type="entry name" value="Zein-binding"/>
    <property type="match status" value="1"/>
</dbReference>
<evidence type="ECO:0000256" key="4">
    <source>
        <dbReference type="ARBA" id="ARBA00023136"/>
    </source>
</evidence>
<evidence type="ECO:0000256" key="6">
    <source>
        <dbReference type="SAM" id="MobiDB-lite"/>
    </source>
</evidence>
<feature type="compositionally biased region" description="Acidic residues" evidence="6">
    <location>
        <begin position="174"/>
        <end position="183"/>
    </location>
</feature>
<accession>A0A9R0J5I1</accession>
<keyword evidence="4 7" id="KW-0472">Membrane</keyword>
<dbReference type="PROSITE" id="PS51775">
    <property type="entry name" value="GTD_BINDING"/>
    <property type="match status" value="1"/>
</dbReference>
<evidence type="ECO:0000256" key="3">
    <source>
        <dbReference type="ARBA" id="ARBA00022989"/>
    </source>
</evidence>
<keyword evidence="5" id="KW-0175">Coiled coil</keyword>
<dbReference type="GeneID" id="110800612"/>
<keyword evidence="9" id="KW-1185">Reference proteome</keyword>
<sequence length="555" mass="63917">MAPNKLAAMLTRNSRKIVFVLVHSFLEWVLIVFLLSNSIFSYMTRKFAHYFGLKQPCILCSQIDHLLEPMKTRDSYKALVCEIHASEISKMGYCSNHHTFAESHQMCEECFPAKSKNFPSYQIESNEKVWRCSCCEKIQEDKAEEIGSKANDVGSECEPQILSDFESIYLREAAEEDSNEDDQVDAHTADENKTRVEEALHGTLSDETKSDYDTFITMKRLKSDLESEQKARNELYSELEAERNAAAIAANQTMAMITRLQEEKAAMQMEALQYQRVMEEQAEYDQDALQLLNEVVVRREKEQKELEEELDVYRERFSDYDTKEKAMQLIQKCNGNFTSSCSIDNDSDVLSIDLNNHYNKVEDSNVCKDNSLMECSKQWGAIEDSLEELEEERISIIKRLKELEEKLKQDEQVFEEENKMEILLGKNDLDDTNSEFCSQEVNLVSCCFSNSIMISKNDPKTMASVARRLLDLVESDDNEITLTNEVGVDKDSKRLAMEKEMEHVYGRLQALEADTEFLRHCIGSVNKGDEGLLLLQQILQHLRQLRDAEICLSSN</sequence>
<reference evidence="10" key="2">
    <citation type="submission" date="2025-08" db="UniProtKB">
        <authorList>
            <consortium name="RefSeq"/>
        </authorList>
    </citation>
    <scope>IDENTIFICATION</scope>
    <source>
        <tissue evidence="10">Leaf</tissue>
    </source>
</reference>
<keyword evidence="2 7" id="KW-0812">Transmembrane</keyword>
<feature type="region of interest" description="Disordered" evidence="6">
    <location>
        <begin position="174"/>
        <end position="204"/>
    </location>
</feature>
<dbReference type="PANTHER" id="PTHR31448:SF3">
    <property type="entry name" value="MYOSIN-BINDING PROTEIN 2"/>
    <property type="match status" value="1"/>
</dbReference>
<keyword evidence="3 7" id="KW-1133">Transmembrane helix</keyword>
<dbReference type="GO" id="GO:0016020">
    <property type="term" value="C:membrane"/>
    <property type="evidence" value="ECO:0007669"/>
    <property type="project" value="UniProtKB-SubCell"/>
</dbReference>